<gene>
    <name evidence="3" type="ORF">KHB02_012040</name>
    <name evidence="2" type="ORF">KHB02_05115</name>
</gene>
<comment type="caution">
    <text evidence="2">The sequence shown here is derived from an EMBL/GenBank/DDBJ whole genome shotgun (WGS) entry which is preliminary data.</text>
</comment>
<dbReference type="RefSeq" id="WP_213140714.1">
    <property type="nucleotide sequence ID" value="NZ_JAGYPE020000018.1"/>
</dbReference>
<keyword evidence="1" id="KW-0472">Membrane</keyword>
<dbReference type="Proteomes" id="UP000677265">
    <property type="component" value="Unassembled WGS sequence"/>
</dbReference>
<dbReference type="EMBL" id="JAGYPE020000018">
    <property type="protein sequence ID" value="MCH6266251.1"/>
    <property type="molecule type" value="Genomic_DNA"/>
</dbReference>
<name>A0A942SVT9_9BACI</name>
<keyword evidence="1" id="KW-0812">Transmembrane</keyword>
<evidence type="ECO:0000256" key="1">
    <source>
        <dbReference type="SAM" id="Phobius"/>
    </source>
</evidence>
<accession>A0A942SVT9</accession>
<sequence>MNSRMKILHATKWAGSVTLLTGIMIFLYGIVSGLMPVTGIGIGTIVGAVMFFLMGMFFIATEEMVEKTDKGLEIPTMPMKPRLYLVKR</sequence>
<reference evidence="2" key="1">
    <citation type="submission" date="2021-05" db="EMBL/GenBank/DDBJ databases">
        <title>Novel Bacillus species.</title>
        <authorList>
            <person name="Liu G."/>
        </authorList>
    </citation>
    <scope>NUCLEOTIDE SEQUENCE</scope>
    <source>
        <strain evidence="2 4">FJAT-50051</strain>
    </source>
</reference>
<feature type="transmembrane region" description="Helical" evidence="1">
    <location>
        <begin position="12"/>
        <end position="31"/>
    </location>
</feature>
<feature type="transmembrane region" description="Helical" evidence="1">
    <location>
        <begin position="37"/>
        <end position="60"/>
    </location>
</feature>
<protein>
    <submittedName>
        <fullName evidence="2">Uncharacterized protein</fullName>
    </submittedName>
</protein>
<dbReference type="AlphaFoldDB" id="A0A942SVT9"/>
<evidence type="ECO:0000313" key="2">
    <source>
        <dbReference type="EMBL" id="MBS4180770.1"/>
    </source>
</evidence>
<evidence type="ECO:0000313" key="3">
    <source>
        <dbReference type="EMBL" id="MCH6266251.1"/>
    </source>
</evidence>
<keyword evidence="1" id="KW-1133">Transmembrane helix</keyword>
<proteinExistence type="predicted"/>
<organism evidence="2">
    <name type="scientific">Neobacillus citreus</name>
    <dbReference type="NCBI Taxonomy" id="2833578"/>
    <lineage>
        <taxon>Bacteria</taxon>
        <taxon>Bacillati</taxon>
        <taxon>Bacillota</taxon>
        <taxon>Bacilli</taxon>
        <taxon>Bacillales</taxon>
        <taxon>Bacillaceae</taxon>
        <taxon>Neobacillus</taxon>
    </lineage>
</organism>
<evidence type="ECO:0000313" key="4">
    <source>
        <dbReference type="Proteomes" id="UP000677265"/>
    </source>
</evidence>
<keyword evidence="4" id="KW-1185">Reference proteome</keyword>
<dbReference type="EMBL" id="JAGYPE010000001">
    <property type="protein sequence ID" value="MBS4180770.1"/>
    <property type="molecule type" value="Genomic_DNA"/>
</dbReference>